<dbReference type="EMBL" id="RRYP01016602">
    <property type="protein sequence ID" value="TNV74837.1"/>
    <property type="molecule type" value="Genomic_DNA"/>
</dbReference>
<organism evidence="1 2">
    <name type="scientific">Halteria grandinella</name>
    <dbReference type="NCBI Taxonomy" id="5974"/>
    <lineage>
        <taxon>Eukaryota</taxon>
        <taxon>Sar</taxon>
        <taxon>Alveolata</taxon>
        <taxon>Ciliophora</taxon>
        <taxon>Intramacronucleata</taxon>
        <taxon>Spirotrichea</taxon>
        <taxon>Stichotrichia</taxon>
        <taxon>Sporadotrichida</taxon>
        <taxon>Halteriidae</taxon>
        <taxon>Halteria</taxon>
    </lineage>
</organism>
<name>A0A8J8SXV0_HALGN</name>
<keyword evidence="2" id="KW-1185">Reference proteome</keyword>
<dbReference type="Proteomes" id="UP000785679">
    <property type="component" value="Unassembled WGS sequence"/>
</dbReference>
<protein>
    <submittedName>
        <fullName evidence="1">Uncharacterized protein</fullName>
    </submittedName>
</protein>
<proteinExistence type="predicted"/>
<evidence type="ECO:0000313" key="1">
    <source>
        <dbReference type="EMBL" id="TNV74837.1"/>
    </source>
</evidence>
<sequence>MPFPNLSIRSKLQSSVLQYLHSNIFYMTFLQTILSAILHNEHQVVCFYLMLHISQSLFNIIKLYLSTNPPMTQTSFSFTSDNSSSPSGLKQTTLASLKSSMSVNKRQSDTIDQCLQLYQVRNSSKIGYMLVM</sequence>
<reference evidence="1" key="1">
    <citation type="submission" date="2019-06" db="EMBL/GenBank/DDBJ databases">
        <authorList>
            <person name="Zheng W."/>
        </authorList>
    </citation>
    <scope>NUCLEOTIDE SEQUENCE</scope>
    <source>
        <strain evidence="1">QDHG01</strain>
    </source>
</reference>
<dbReference type="AlphaFoldDB" id="A0A8J8SXV0"/>
<comment type="caution">
    <text evidence="1">The sequence shown here is derived from an EMBL/GenBank/DDBJ whole genome shotgun (WGS) entry which is preliminary data.</text>
</comment>
<accession>A0A8J8SXV0</accession>
<gene>
    <name evidence="1" type="ORF">FGO68_gene7873</name>
</gene>
<evidence type="ECO:0000313" key="2">
    <source>
        <dbReference type="Proteomes" id="UP000785679"/>
    </source>
</evidence>